<name>A0A843VW63_COLES</name>
<dbReference type="OrthoDB" id="1937065at2759"/>
<dbReference type="AlphaFoldDB" id="A0A843VW63"/>
<dbReference type="PANTHER" id="PTHR34462">
    <property type="entry name" value="OS05G0587400 PROTEIN"/>
    <property type="match status" value="1"/>
</dbReference>
<feature type="non-terminal residue" evidence="2">
    <location>
        <position position="1"/>
    </location>
</feature>
<proteinExistence type="predicted"/>
<comment type="caution">
    <text evidence="2">The sequence shown here is derived from an EMBL/GenBank/DDBJ whole genome shotgun (WGS) entry which is preliminary data.</text>
</comment>
<keyword evidence="1" id="KW-0472">Membrane</keyword>
<organism evidence="2 3">
    <name type="scientific">Colocasia esculenta</name>
    <name type="common">Wild taro</name>
    <name type="synonym">Arum esculentum</name>
    <dbReference type="NCBI Taxonomy" id="4460"/>
    <lineage>
        <taxon>Eukaryota</taxon>
        <taxon>Viridiplantae</taxon>
        <taxon>Streptophyta</taxon>
        <taxon>Embryophyta</taxon>
        <taxon>Tracheophyta</taxon>
        <taxon>Spermatophyta</taxon>
        <taxon>Magnoliopsida</taxon>
        <taxon>Liliopsida</taxon>
        <taxon>Araceae</taxon>
        <taxon>Aroideae</taxon>
        <taxon>Colocasieae</taxon>
        <taxon>Colocasia</taxon>
    </lineage>
</organism>
<feature type="transmembrane region" description="Helical" evidence="1">
    <location>
        <begin position="7"/>
        <end position="28"/>
    </location>
</feature>
<dbReference type="Proteomes" id="UP000652761">
    <property type="component" value="Unassembled WGS sequence"/>
</dbReference>
<protein>
    <submittedName>
        <fullName evidence="2">Uncharacterized protein</fullName>
    </submittedName>
</protein>
<keyword evidence="3" id="KW-1185">Reference proteome</keyword>
<feature type="transmembrane region" description="Helical" evidence="1">
    <location>
        <begin position="94"/>
        <end position="112"/>
    </location>
</feature>
<evidence type="ECO:0000256" key="1">
    <source>
        <dbReference type="SAM" id="Phobius"/>
    </source>
</evidence>
<keyword evidence="1" id="KW-0812">Transmembrane</keyword>
<accession>A0A843VW63</accession>
<dbReference type="EMBL" id="NMUH01001790">
    <property type="protein sequence ID" value="MQL95409.1"/>
    <property type="molecule type" value="Genomic_DNA"/>
</dbReference>
<evidence type="ECO:0000313" key="2">
    <source>
        <dbReference type="EMBL" id="MQL95409.1"/>
    </source>
</evidence>
<keyword evidence="1" id="KW-1133">Transmembrane helix</keyword>
<reference evidence="2" key="1">
    <citation type="submission" date="2017-07" db="EMBL/GenBank/DDBJ databases">
        <title>Taro Niue Genome Assembly and Annotation.</title>
        <authorList>
            <person name="Atibalentja N."/>
            <person name="Keating K."/>
            <person name="Fields C.J."/>
        </authorList>
    </citation>
    <scope>NUCLEOTIDE SEQUENCE</scope>
    <source>
        <strain evidence="2">Niue_2</strain>
        <tissue evidence="2">Leaf</tissue>
    </source>
</reference>
<evidence type="ECO:0000313" key="3">
    <source>
        <dbReference type="Proteomes" id="UP000652761"/>
    </source>
</evidence>
<dbReference type="PANTHER" id="PTHR34462:SF1">
    <property type="entry name" value="OS05G0587400 PROTEIN"/>
    <property type="match status" value="1"/>
</dbReference>
<sequence length="177" mass="19618">LLCEKGACITGAVAVVFSILVVSLGSALTTRWAAAWPWEMVSRQAEIGWAKCVGRVSCGFGRGDWEELKMKSKANNTIQRPNKLQQAHLEGPNWMLVVGGALLSTLSIRLGLKLKQIFETKRPDDARNTLKENGKSAVRRRSQPCQLRPKLYSFGQDEDGCYQYNSGFLLLPGFNNS</sequence>
<gene>
    <name evidence="2" type="ORF">Taro_028074</name>
</gene>